<evidence type="ECO:0000313" key="2">
    <source>
        <dbReference type="Proteomes" id="UP001642464"/>
    </source>
</evidence>
<proteinExistence type="predicted"/>
<keyword evidence="2" id="KW-1185">Reference proteome</keyword>
<feature type="non-terminal residue" evidence="1">
    <location>
        <position position="68"/>
    </location>
</feature>
<reference evidence="1 2" key="1">
    <citation type="submission" date="2024-02" db="EMBL/GenBank/DDBJ databases">
        <authorList>
            <person name="Chen Y."/>
            <person name="Shah S."/>
            <person name="Dougan E. K."/>
            <person name="Thang M."/>
            <person name="Chan C."/>
        </authorList>
    </citation>
    <scope>NUCLEOTIDE SEQUENCE [LARGE SCALE GENOMIC DNA]</scope>
</reference>
<organism evidence="1 2">
    <name type="scientific">Durusdinium trenchii</name>
    <dbReference type="NCBI Taxonomy" id="1381693"/>
    <lineage>
        <taxon>Eukaryota</taxon>
        <taxon>Sar</taxon>
        <taxon>Alveolata</taxon>
        <taxon>Dinophyceae</taxon>
        <taxon>Suessiales</taxon>
        <taxon>Symbiodiniaceae</taxon>
        <taxon>Durusdinium</taxon>
    </lineage>
</organism>
<sequence>DGFPRKTNKKAQEKLRTVLRQLGLPTTGKGPFARSLSKAQKSMLNERELLKLEVEHARLKADVGSALG</sequence>
<gene>
    <name evidence="1" type="ORF">SCF082_LOCUS33007</name>
</gene>
<feature type="non-terminal residue" evidence="1">
    <location>
        <position position="1"/>
    </location>
</feature>
<accession>A0ABP0NNB3</accession>
<evidence type="ECO:0000313" key="1">
    <source>
        <dbReference type="EMBL" id="CAK9063909.1"/>
    </source>
</evidence>
<protein>
    <submittedName>
        <fullName evidence="1">Uncharacterized protein</fullName>
    </submittedName>
</protein>
<dbReference type="Proteomes" id="UP001642464">
    <property type="component" value="Unassembled WGS sequence"/>
</dbReference>
<comment type="caution">
    <text evidence="1">The sequence shown here is derived from an EMBL/GenBank/DDBJ whole genome shotgun (WGS) entry which is preliminary data.</text>
</comment>
<dbReference type="EMBL" id="CAXAMM010029002">
    <property type="protein sequence ID" value="CAK9063909.1"/>
    <property type="molecule type" value="Genomic_DNA"/>
</dbReference>
<name>A0ABP0NNB3_9DINO</name>